<feature type="domain" description="Mycothiol-dependent maleylpyruvate isomerase metal-binding" evidence="2">
    <location>
        <begin position="21"/>
        <end position="153"/>
    </location>
</feature>
<proteinExistence type="predicted"/>
<dbReference type="Gene3D" id="1.20.120.450">
    <property type="entry name" value="dinb family like domain"/>
    <property type="match status" value="1"/>
</dbReference>
<name>A0A239ND50_9ACTN</name>
<accession>A0A239ND50</accession>
<evidence type="ECO:0000259" key="2">
    <source>
        <dbReference type="Pfam" id="PF11716"/>
    </source>
</evidence>
<dbReference type="InterPro" id="IPR017517">
    <property type="entry name" value="Maleyloyr_isom"/>
</dbReference>
<dbReference type="OrthoDB" id="154293at2"/>
<organism evidence="3 4">
    <name type="scientific">Actinomadura meyerae</name>
    <dbReference type="NCBI Taxonomy" id="240840"/>
    <lineage>
        <taxon>Bacteria</taxon>
        <taxon>Bacillati</taxon>
        <taxon>Actinomycetota</taxon>
        <taxon>Actinomycetes</taxon>
        <taxon>Streptosporangiales</taxon>
        <taxon>Thermomonosporaceae</taxon>
        <taxon>Actinomadura</taxon>
    </lineage>
</organism>
<dbReference type="InterPro" id="IPR024344">
    <property type="entry name" value="MDMPI_metal-binding"/>
</dbReference>
<reference evidence="3 4" key="1">
    <citation type="submission" date="2017-06" db="EMBL/GenBank/DDBJ databases">
        <authorList>
            <person name="Kim H.J."/>
            <person name="Triplett B.A."/>
        </authorList>
    </citation>
    <scope>NUCLEOTIDE SEQUENCE [LARGE SCALE GENOMIC DNA]</scope>
    <source>
        <strain evidence="3 4">DSM 44715</strain>
    </source>
</reference>
<dbReference type="EMBL" id="FZOR01000039">
    <property type="protein sequence ID" value="SNT52821.1"/>
    <property type="molecule type" value="Genomic_DNA"/>
</dbReference>
<dbReference type="GO" id="GO:0046872">
    <property type="term" value="F:metal ion binding"/>
    <property type="evidence" value="ECO:0007669"/>
    <property type="project" value="InterPro"/>
</dbReference>
<protein>
    <submittedName>
        <fullName evidence="3">TIGR03083 family protein</fullName>
    </submittedName>
</protein>
<dbReference type="InterPro" id="IPR010872">
    <property type="entry name" value="MDMPI_C-term_domain"/>
</dbReference>
<dbReference type="Proteomes" id="UP000198318">
    <property type="component" value="Unassembled WGS sequence"/>
</dbReference>
<evidence type="ECO:0000313" key="3">
    <source>
        <dbReference type="EMBL" id="SNT52821.1"/>
    </source>
</evidence>
<dbReference type="RefSeq" id="WP_089329659.1">
    <property type="nucleotide sequence ID" value="NZ_FZOR01000039.1"/>
</dbReference>
<dbReference type="Pfam" id="PF11716">
    <property type="entry name" value="MDMPI_N"/>
    <property type="match status" value="1"/>
</dbReference>
<dbReference type="Pfam" id="PF07398">
    <property type="entry name" value="MDMPI_C"/>
    <property type="match status" value="1"/>
</dbReference>
<keyword evidence="4" id="KW-1185">Reference proteome</keyword>
<gene>
    <name evidence="3" type="ORF">SAMN05443665_103955</name>
</gene>
<feature type="domain" description="MDMPI C-terminal" evidence="1">
    <location>
        <begin position="172"/>
        <end position="261"/>
    </location>
</feature>
<dbReference type="SUPFAM" id="SSF109854">
    <property type="entry name" value="DinB/YfiT-like putative metalloenzymes"/>
    <property type="match status" value="1"/>
</dbReference>
<dbReference type="NCBIfam" id="TIGR03083">
    <property type="entry name" value="maleylpyruvate isomerase family mycothiol-dependent enzyme"/>
    <property type="match status" value="1"/>
</dbReference>
<evidence type="ECO:0000313" key="4">
    <source>
        <dbReference type="Proteomes" id="UP000198318"/>
    </source>
</evidence>
<sequence>MNDAITNDAMRANTAAYEQTIRSSLALAATLGDDDWDRPTDCPGWTVKDQFSHMVGVELSLLGEPAPEIEVPEFEHVHGDFARVLEAQVHVRRPVPGPAVAEELADALDRRLAELPSKDPDRIVMCPDGQEGPYSRFMEFRAMDCWTHEQDVRRATGRPGNLDAPAARCFWDLLSAALPFLLARRAKAAPGESVALAISGPPDFQVAVEVGADGRGAWASPDSPTAELAMDWESYVRLTAGRCAPGDASVTVSGDRDLAARVLAVMAVTP</sequence>
<dbReference type="InterPro" id="IPR034660">
    <property type="entry name" value="DinB/YfiT-like"/>
</dbReference>
<evidence type="ECO:0000259" key="1">
    <source>
        <dbReference type="Pfam" id="PF07398"/>
    </source>
</evidence>
<dbReference type="AlphaFoldDB" id="A0A239ND50"/>